<dbReference type="NCBIfam" id="TIGR04057">
    <property type="entry name" value="SusC_RagA_signa"/>
    <property type="match status" value="1"/>
</dbReference>
<dbReference type="InterPro" id="IPR012910">
    <property type="entry name" value="Plug_dom"/>
</dbReference>
<keyword evidence="5 7" id="KW-0472">Membrane</keyword>
<evidence type="ECO:0000256" key="6">
    <source>
        <dbReference type="ARBA" id="ARBA00023237"/>
    </source>
</evidence>
<evidence type="ECO:0000313" key="11">
    <source>
        <dbReference type="Proteomes" id="UP000199663"/>
    </source>
</evidence>
<comment type="subcellular location">
    <subcellularLocation>
        <location evidence="1 7">Cell outer membrane</location>
        <topology evidence="1 7">Multi-pass membrane protein</topology>
    </subcellularLocation>
</comment>
<dbReference type="EMBL" id="FNQC01000023">
    <property type="protein sequence ID" value="SDZ55080.1"/>
    <property type="molecule type" value="Genomic_DNA"/>
</dbReference>
<evidence type="ECO:0000313" key="10">
    <source>
        <dbReference type="EMBL" id="SDZ55080.1"/>
    </source>
</evidence>
<evidence type="ECO:0000259" key="9">
    <source>
        <dbReference type="Pfam" id="PF07715"/>
    </source>
</evidence>
<dbReference type="Pfam" id="PF07715">
    <property type="entry name" value="Plug"/>
    <property type="match status" value="1"/>
</dbReference>
<dbReference type="Pfam" id="PF13715">
    <property type="entry name" value="CarbopepD_reg_2"/>
    <property type="match status" value="1"/>
</dbReference>
<keyword evidence="4 7" id="KW-0812">Transmembrane</keyword>
<dbReference type="InterPro" id="IPR008969">
    <property type="entry name" value="CarboxyPept-like_regulatory"/>
</dbReference>
<dbReference type="Gene3D" id="2.60.40.1120">
    <property type="entry name" value="Carboxypeptidase-like, regulatory domain"/>
    <property type="match status" value="1"/>
</dbReference>
<dbReference type="Proteomes" id="UP000199663">
    <property type="component" value="Unassembled WGS sequence"/>
</dbReference>
<reference evidence="10 11" key="1">
    <citation type="submission" date="2016-10" db="EMBL/GenBank/DDBJ databases">
        <authorList>
            <person name="Varghese N."/>
            <person name="Submissions S."/>
        </authorList>
    </citation>
    <scope>NUCLEOTIDE SEQUENCE [LARGE SCALE GENOMIC DNA]</scope>
    <source>
        <strain evidence="10 11">DSM 17997</strain>
    </source>
</reference>
<evidence type="ECO:0000256" key="3">
    <source>
        <dbReference type="ARBA" id="ARBA00022452"/>
    </source>
</evidence>
<evidence type="ECO:0000256" key="2">
    <source>
        <dbReference type="ARBA" id="ARBA00022448"/>
    </source>
</evidence>
<dbReference type="InterPro" id="IPR037066">
    <property type="entry name" value="Plug_dom_sf"/>
</dbReference>
<feature type="signal peptide" evidence="8">
    <location>
        <begin position="1"/>
        <end position="22"/>
    </location>
</feature>
<dbReference type="Gene3D" id="2.40.170.20">
    <property type="entry name" value="TonB-dependent receptor, beta-barrel domain"/>
    <property type="match status" value="1"/>
</dbReference>
<keyword evidence="6 7" id="KW-0998">Cell outer membrane</keyword>
<keyword evidence="11" id="KW-1185">Reference proteome</keyword>
<comment type="caution">
    <text evidence="10">The sequence shown here is derived from an EMBL/GenBank/DDBJ whole genome shotgun (WGS) entry which is preliminary data.</text>
</comment>
<dbReference type="SUPFAM" id="SSF56935">
    <property type="entry name" value="Porins"/>
    <property type="match status" value="1"/>
</dbReference>
<proteinExistence type="inferred from homology"/>
<dbReference type="NCBIfam" id="TIGR04056">
    <property type="entry name" value="OMP_RagA_SusC"/>
    <property type="match status" value="1"/>
</dbReference>
<organism evidence="10 11">
    <name type="scientific">Rhodonellum ikkaensis</name>
    <dbReference type="NCBI Taxonomy" id="336829"/>
    <lineage>
        <taxon>Bacteria</taxon>
        <taxon>Pseudomonadati</taxon>
        <taxon>Bacteroidota</taxon>
        <taxon>Cytophagia</taxon>
        <taxon>Cytophagales</taxon>
        <taxon>Cytophagaceae</taxon>
        <taxon>Rhodonellum</taxon>
    </lineage>
</organism>
<name>A0A1H3TXZ9_9BACT</name>
<gene>
    <name evidence="10" type="ORF">SAMN05444412_12313</name>
</gene>
<dbReference type="PROSITE" id="PS52016">
    <property type="entry name" value="TONB_DEPENDENT_REC_3"/>
    <property type="match status" value="1"/>
</dbReference>
<dbReference type="RefSeq" id="WP_019600680.1">
    <property type="nucleotide sequence ID" value="NZ_FNQC01000023.1"/>
</dbReference>
<evidence type="ECO:0000256" key="4">
    <source>
        <dbReference type="ARBA" id="ARBA00022692"/>
    </source>
</evidence>
<sequence>MKQILYAILVLSTHFFYGSLQAQTLPLVGKVITEDTLEPLTGATVIIKGMSVGVVTGNNGEFSIPLGNGNYTVVISYIGFESRELQINHPSEKLQTIYLVPSGIGLDGVEVYSTGYQKLPRERATGSFVQIDNELVNRRVGTNIIDRLEDITPGLIFNRTNVNRPLDITIRGNSTIFGNSRPLIIIDNFPFDGDLSALNPNDVENITVLKDAAAASIWGVRAANGVIVITTKSGKTDQPTQISFNTNFTVTQSPDLFYLPRMGSGDVLEVENILFERGFYQAQENSLNRQPLSLGVETLIGLRDGGLTPEQAQQVFNGLRSNDLRRDIGNELYNNSFNQQYAFQAKGGGRNSRYFYSLGWDKNMESLKLNALNRITLNARQIFDIGDKWEFDAGVYLTHTGTDRANLGVQNLEMAPGRPLPVYYSLRDENGFPTATPKNYRQGFTNSAEGTGLLNWDFVPLNDLGSHDVVSKTLDLRMNTGIRYKILDGLDAGISYQYWQASSVSENHRPLESFFSRNLINMYTEILPNGNLQRAIPLGGIADFGNQSTFSHSLRFQTNYQKNWKRNQIAALGGAEMKSMDANSMSNRIYGYTKDNATNLPVDYVSFFRNYAVPAQQLRVPYNTGISSQYDRFLSFFGNASYTRDNKYTVSASIRKDQSNIFGVNQNLKGVPLFSLGSSWTISEESFYNLSWLPYSKLRATYGYNGNVDNSLSALAVAGFNGVNRLGLPRGVIINPPNPQLGWEKVGVFNVGYDFGARDDIFSGSIEFYRKNARDLIGTTNYPPSSGVSQFRGNFAATRVTGMDLVLSGWILRKGLRWKSDFFYSHLKEKVVAYEAKGTAFAYAQQGGGQGIFNPVPFEGRPLYAIYSFPFAGLDPANGDPLGLIEGMPSNNYPSILSGTEPEDMIYHGPARPVSFGAFRNTFIWKGFNLSVNISYRLGYYYRRNSVNYTTVLQGIEDHGDFALRWRQPGDEGITNVPSMPAAINFNRDNFNLFSESLVERGDHIRLQDIRIGYTLDRSKFPNLPFRTAEVYGYANNIGIIWKASNDVLDPDFRTQNPLKSIALGLRIEL</sequence>
<dbReference type="SUPFAM" id="SSF49464">
    <property type="entry name" value="Carboxypeptidase regulatory domain-like"/>
    <property type="match status" value="1"/>
</dbReference>
<feature type="chain" id="PRO_5045355496" evidence="8">
    <location>
        <begin position="23"/>
        <end position="1070"/>
    </location>
</feature>
<keyword evidence="3 7" id="KW-1134">Transmembrane beta strand</keyword>
<evidence type="ECO:0000256" key="1">
    <source>
        <dbReference type="ARBA" id="ARBA00004571"/>
    </source>
</evidence>
<dbReference type="Gene3D" id="2.170.130.10">
    <property type="entry name" value="TonB-dependent receptor, plug domain"/>
    <property type="match status" value="1"/>
</dbReference>
<dbReference type="InterPro" id="IPR023997">
    <property type="entry name" value="TonB-dep_OMP_SusC/RagA_CS"/>
</dbReference>
<feature type="domain" description="TonB-dependent receptor plug" evidence="9">
    <location>
        <begin position="123"/>
        <end position="226"/>
    </location>
</feature>
<keyword evidence="8" id="KW-0732">Signal</keyword>
<comment type="similarity">
    <text evidence="7">Belongs to the TonB-dependent receptor family.</text>
</comment>
<evidence type="ECO:0000256" key="5">
    <source>
        <dbReference type="ARBA" id="ARBA00023136"/>
    </source>
</evidence>
<dbReference type="InterPro" id="IPR036942">
    <property type="entry name" value="Beta-barrel_TonB_sf"/>
</dbReference>
<accession>A0A1H3TXZ9</accession>
<evidence type="ECO:0000256" key="8">
    <source>
        <dbReference type="SAM" id="SignalP"/>
    </source>
</evidence>
<protein>
    <submittedName>
        <fullName evidence="10">TonB-linked outer membrane protein, SusC/RagA family</fullName>
    </submittedName>
</protein>
<dbReference type="InterPro" id="IPR023996">
    <property type="entry name" value="TonB-dep_OMP_SusC/RagA"/>
</dbReference>
<keyword evidence="2 7" id="KW-0813">Transport</keyword>
<dbReference type="InterPro" id="IPR039426">
    <property type="entry name" value="TonB-dep_rcpt-like"/>
</dbReference>
<evidence type="ECO:0000256" key="7">
    <source>
        <dbReference type="PROSITE-ProRule" id="PRU01360"/>
    </source>
</evidence>